<comment type="caution">
    <text evidence="2">The sequence shown here is derived from an EMBL/GenBank/DDBJ whole genome shotgun (WGS) entry which is preliminary data.</text>
</comment>
<protein>
    <recommendedName>
        <fullName evidence="4">Membrane protein 6-pyruvoyl-tetrahydropterin synthase-related domain-containing protein</fullName>
    </recommendedName>
</protein>
<name>A0A0G0HPP3_9BACT</name>
<feature type="transmembrane region" description="Helical" evidence="1">
    <location>
        <begin position="12"/>
        <end position="34"/>
    </location>
</feature>
<dbReference type="Proteomes" id="UP000034603">
    <property type="component" value="Unassembled WGS sequence"/>
</dbReference>
<feature type="transmembrane region" description="Helical" evidence="1">
    <location>
        <begin position="133"/>
        <end position="151"/>
    </location>
</feature>
<reference evidence="2 3" key="1">
    <citation type="journal article" date="2015" name="Nature">
        <title>rRNA introns, odd ribosomes, and small enigmatic genomes across a large radiation of phyla.</title>
        <authorList>
            <person name="Brown C.T."/>
            <person name="Hug L.A."/>
            <person name="Thomas B.C."/>
            <person name="Sharon I."/>
            <person name="Castelle C.J."/>
            <person name="Singh A."/>
            <person name="Wilkins M.J."/>
            <person name="Williams K.H."/>
            <person name="Banfield J.F."/>
        </authorList>
    </citation>
    <scope>NUCLEOTIDE SEQUENCE [LARGE SCALE GENOMIC DNA]</scope>
</reference>
<keyword evidence="1" id="KW-1133">Transmembrane helix</keyword>
<feature type="transmembrane region" description="Helical" evidence="1">
    <location>
        <begin position="107"/>
        <end position="126"/>
    </location>
</feature>
<evidence type="ECO:0000313" key="3">
    <source>
        <dbReference type="Proteomes" id="UP000034603"/>
    </source>
</evidence>
<dbReference type="SUPFAM" id="SSF52317">
    <property type="entry name" value="Class I glutamine amidotransferase-like"/>
    <property type="match status" value="1"/>
</dbReference>
<evidence type="ECO:0008006" key="4">
    <source>
        <dbReference type="Google" id="ProtNLM"/>
    </source>
</evidence>
<evidence type="ECO:0000256" key="1">
    <source>
        <dbReference type="SAM" id="Phobius"/>
    </source>
</evidence>
<dbReference type="Gene3D" id="3.40.50.880">
    <property type="match status" value="1"/>
</dbReference>
<keyword evidence="1" id="KW-0812">Transmembrane</keyword>
<gene>
    <name evidence="2" type="ORF">US62_C0031G0003</name>
</gene>
<organism evidence="2 3">
    <name type="scientific">Candidatus Woesebacteria bacterium GW2011_GWA1_37_8</name>
    <dbReference type="NCBI Taxonomy" id="1618546"/>
    <lineage>
        <taxon>Bacteria</taxon>
        <taxon>Candidatus Woeseibacteriota</taxon>
    </lineage>
</organism>
<feature type="transmembrane region" description="Helical" evidence="1">
    <location>
        <begin position="239"/>
        <end position="260"/>
    </location>
</feature>
<feature type="transmembrane region" description="Helical" evidence="1">
    <location>
        <begin position="377"/>
        <end position="402"/>
    </location>
</feature>
<feature type="transmembrane region" description="Helical" evidence="1">
    <location>
        <begin position="189"/>
        <end position="205"/>
    </location>
</feature>
<feature type="transmembrane region" description="Helical" evidence="1">
    <location>
        <begin position="157"/>
        <end position="177"/>
    </location>
</feature>
<keyword evidence="1" id="KW-0472">Membrane</keyword>
<sequence length="1088" mass="123177">MKKIKLIATGLLYSYRAVFALVSIIAIIALSYILGGRAFLSGAWGTDMGSALTMASWVEKYFPNVPFWYPLAGSGISFTHSYPILSFYLVSLVKRITDLTLIESFSWVAYFSVVSMALGIYAFVAIRLKNQTAALIASILFLISPIAWTWLTDWGFYAEAVSHTFVAPAIIFWDIYYRGYLEDKFSKKVGISFTLAAVFTALAFLTHYGAGFGLVGLYLFYPLGFLLRRKGRKVFSKSVITILSLLFLTVGLIACIVFPFRQYNQAAMVSGLEKSRSFEQIKEASLDMGEFFSLKKGIVRDPVNGIYFSAYRHISFPFVVFLFLILGIITSFTNPLLLSFSFFCIFAVISMNARFWYGALMYVPYPLDSILTWRWAFIPLRIILPVLAAMGITNIFNFVFFFIKGKLTYLKYILVSVFSMGLFLLGVTYFRSYPASESAPVNYGAMGIDLRDVWRRGKYSWIDTKGNEQFVGQDFCGLEINCKYLENTSCLEELESRGDLAFCRSPIKKYFNATGIRQWCIDLEKSGEAIPKICGPSTISENEVSGFWKSCEGKGGVGNPCGLKYPSLGQQIGNWVKPLIKEPKASEWYLSMFDKIEKEDPTARYDFPPALSGIAMSAPYYNVDKNLSQLYLYTVTGSSLIQRYVSQQIGSFFTDDLFYANSAEPIKNLTKWFGLKYLFYAASTKTNYLEEAGWSSWERHNSDEDKFLTGVLKYNGKNSLAEVSNKPRILVIGKSAKQAYEQVFQGSVYGIIPFDTAYLIKGGEAIDTYTLSKLQVYDAVILHGYSYKNKTKVDLLLREYVEKGGNLFIETGWQYENPDWETEKSLLVIPFENLSWKASDPNQPLLLEDKNSGDETEKFGPLVYDGGYWGISTSSKENLKNWAQIVLSNGGSPLLVKGNIGKGKVVWSGMNIFSHFKQGTNIYPDEVKVLNKVFYWLINKGEVKSNPVAFKRNNPDELEFSIDANFSKGTSLLWKEAYYPDFKAHLVHTDGSRENLSVDRSGPSLTLINLPEIKSGEKIVYAYERPLINILWVAISILSSLTVLIIFLDVCFRGEKSTLHKLLNYLEKRFNISNFSLNVKSWWKKEDE</sequence>
<dbReference type="InterPro" id="IPR029062">
    <property type="entry name" value="Class_I_gatase-like"/>
</dbReference>
<feature type="transmembrane region" description="Helical" evidence="1">
    <location>
        <begin position="409"/>
        <end position="430"/>
    </location>
</feature>
<accession>A0A0G0HPP3</accession>
<evidence type="ECO:0000313" key="2">
    <source>
        <dbReference type="EMBL" id="KKQ44157.1"/>
    </source>
</evidence>
<dbReference type="AlphaFoldDB" id="A0A0G0HPP3"/>
<feature type="transmembrane region" description="Helical" evidence="1">
    <location>
        <begin position="336"/>
        <end position="357"/>
    </location>
</feature>
<feature type="transmembrane region" description="Helical" evidence="1">
    <location>
        <begin position="310"/>
        <end position="329"/>
    </location>
</feature>
<dbReference type="EMBL" id="LBTR01000031">
    <property type="protein sequence ID" value="KKQ44157.1"/>
    <property type="molecule type" value="Genomic_DNA"/>
</dbReference>
<feature type="transmembrane region" description="Helical" evidence="1">
    <location>
        <begin position="1030"/>
        <end position="1052"/>
    </location>
</feature>
<proteinExistence type="predicted"/>